<dbReference type="Proteomes" id="UP000003075">
    <property type="component" value="Unassembled WGS sequence"/>
</dbReference>
<name>D3LCQ9_OENOE</name>
<evidence type="ECO:0000313" key="2">
    <source>
        <dbReference type="Proteomes" id="UP000003075"/>
    </source>
</evidence>
<organism evidence="1 2">
    <name type="scientific">Oenococcus oeni AWRIB429</name>
    <dbReference type="NCBI Taxonomy" id="655225"/>
    <lineage>
        <taxon>Bacteria</taxon>
        <taxon>Bacillati</taxon>
        <taxon>Bacillota</taxon>
        <taxon>Bacilli</taxon>
        <taxon>Lactobacillales</taxon>
        <taxon>Lactobacillaceae</taxon>
        <taxon>Oenococcus</taxon>
    </lineage>
</organism>
<sequence>MIESFYALIYLYAIKIKKLKKMISFSLLEYLPFFNSITSEDN</sequence>
<accession>D3LCQ9</accession>
<dbReference type="EMBL" id="ACSE01000047">
    <property type="protein sequence ID" value="EFD87332.1"/>
    <property type="molecule type" value="Genomic_DNA"/>
</dbReference>
<reference evidence="1 2" key="1">
    <citation type="journal article" date="2010" name="Appl. Microbiol. Biotechnol.">
        <title>Genotypic diversity in Oenococcus oeni by high-density microarray comparative genome hybridization and whole genome sequencing.</title>
        <authorList>
            <person name="Borneman A.R."/>
            <person name="Bartowsky E.J."/>
            <person name="McCarthy J."/>
            <person name="Chambers P.J."/>
        </authorList>
    </citation>
    <scope>NUCLEOTIDE SEQUENCE [LARGE SCALE GENOMIC DNA]</scope>
    <source>
        <strain evidence="1 2">AWRIB429</strain>
    </source>
</reference>
<gene>
    <name evidence="1" type="ORF">AWRIB429_2139</name>
</gene>
<comment type="caution">
    <text evidence="1">The sequence shown here is derived from an EMBL/GenBank/DDBJ whole genome shotgun (WGS) entry which is preliminary data.</text>
</comment>
<dbReference type="AlphaFoldDB" id="D3LCQ9"/>
<proteinExistence type="predicted"/>
<protein>
    <submittedName>
        <fullName evidence="1">Uncharacterized protein</fullName>
    </submittedName>
</protein>
<evidence type="ECO:0000313" key="1">
    <source>
        <dbReference type="EMBL" id="EFD87332.1"/>
    </source>
</evidence>